<dbReference type="Proteomes" id="UP001060018">
    <property type="component" value="Chromosome"/>
</dbReference>
<organism evidence="1 2">
    <name type="scientific">Glutamicibacter halophytocola</name>
    <dbReference type="NCBI Taxonomy" id="1933880"/>
    <lineage>
        <taxon>Bacteria</taxon>
        <taxon>Bacillati</taxon>
        <taxon>Actinomycetota</taxon>
        <taxon>Actinomycetes</taxon>
        <taxon>Micrococcales</taxon>
        <taxon>Micrococcaceae</taxon>
        <taxon>Glutamicibacter</taxon>
    </lineage>
</organism>
<dbReference type="AlphaFoldDB" id="A0AA94XQ44"/>
<dbReference type="RefSeq" id="WP_194943652.1">
    <property type="nucleotide sequence ID" value="NZ_CP012750.1"/>
</dbReference>
<evidence type="ECO:0000313" key="1">
    <source>
        <dbReference type="EMBL" id="UUX57888.1"/>
    </source>
</evidence>
<protein>
    <submittedName>
        <fullName evidence="1">Uncharacterized protein</fullName>
    </submittedName>
</protein>
<name>A0AA94XQ44_9MICC</name>
<reference evidence="1" key="1">
    <citation type="journal article" date="2022" name="Pest Manag. Sci.">
        <title>Glutamicibacter halophytocola-mediated host fitness of potato tuber moth on Solanaceae crops.</title>
        <authorList>
            <person name="Wang W."/>
            <person name="Xiao G."/>
            <person name="Du G."/>
            <person name="Chang L."/>
            <person name="Yang Y."/>
            <person name="Ye J."/>
            <person name="Chen B."/>
        </authorList>
    </citation>
    <scope>NUCLEOTIDE SEQUENCE</scope>
    <source>
        <strain evidence="1">S2</strain>
    </source>
</reference>
<accession>A0AA94XQ44</accession>
<gene>
    <name evidence="1" type="ORF">NUH22_11255</name>
</gene>
<evidence type="ECO:0000313" key="2">
    <source>
        <dbReference type="Proteomes" id="UP001060018"/>
    </source>
</evidence>
<proteinExistence type="predicted"/>
<sequence>MNSESPETMGRGTLNLATVLPETRNGRGRMAMGPDGLFALRTGVFRLPDGQPATLETRVLGTLCVRSGKLALCDPLYLQDPGLLTIPPGDYKVVATIARVPEIYDLAMSRPAYLSLMLSGDPTASIHPAVFATDGSERGVRPVEGVAVMPGLQGIPSSQMSSVAMVDAEAIVRAMPDDPGTWFDSVISPSDGTGWFDRMDTEIDGPLGSLFTRLPKAADAENIAILIARPGRVFPVLETRDAQDRITGIHIDLLVIGDLSEALQAFDGQDDYALEYAEEAARDLRHQQSQRAEGLIMRMRKFFKR</sequence>
<dbReference type="EMBL" id="CP102487">
    <property type="protein sequence ID" value="UUX57888.1"/>
    <property type="molecule type" value="Genomic_DNA"/>
</dbReference>